<dbReference type="InterPro" id="IPR006789">
    <property type="entry name" value="ARPC5"/>
</dbReference>
<evidence type="ECO:0000256" key="6">
    <source>
        <dbReference type="ARBA" id="ARBA00060329"/>
    </source>
</evidence>
<comment type="similarity">
    <text evidence="2 7">Belongs to the ARPC5 family.</text>
</comment>
<evidence type="ECO:0000256" key="1">
    <source>
        <dbReference type="ARBA" id="ARBA00004245"/>
    </source>
</evidence>
<evidence type="ECO:0000256" key="2">
    <source>
        <dbReference type="ARBA" id="ARBA00006084"/>
    </source>
</evidence>
<dbReference type="Pfam" id="PF04699">
    <property type="entry name" value="P16-Arc"/>
    <property type="match status" value="1"/>
</dbReference>
<keyword evidence="3" id="KW-0963">Cytoplasm</keyword>
<protein>
    <recommendedName>
        <fullName evidence="5 7">Actin-related protein 2/3 complex subunit 5</fullName>
    </recommendedName>
</protein>
<dbReference type="FunFam" id="1.25.40.190:FF:000003">
    <property type="entry name" value="Actin-related protein 2/3 complex subunit 5"/>
    <property type="match status" value="1"/>
</dbReference>
<evidence type="ECO:0000313" key="8">
    <source>
        <dbReference type="EMBL" id="QOU20399.1"/>
    </source>
</evidence>
<comment type="subcellular location">
    <subcellularLocation>
        <location evidence="1">Cytoplasm</location>
        <location evidence="1">Cytoskeleton</location>
    </subcellularLocation>
</comment>
<proteinExistence type="inferred from homology"/>
<evidence type="ECO:0000256" key="3">
    <source>
        <dbReference type="ARBA" id="ARBA00022490"/>
    </source>
</evidence>
<dbReference type="Gene3D" id="1.25.40.190">
    <property type="entry name" value="Actin-related protein 2/3 complex subunit 5"/>
    <property type="match status" value="1"/>
</dbReference>
<dbReference type="GO" id="GO:0034314">
    <property type="term" value="P:Arp2/3 complex-mediated actin nucleation"/>
    <property type="evidence" value="ECO:0007669"/>
    <property type="project" value="InterPro"/>
</dbReference>
<accession>A0A7D9D1B1</accession>
<dbReference type="Proteomes" id="UP000663131">
    <property type="component" value="Chromosome 7"/>
</dbReference>
<evidence type="ECO:0000256" key="7">
    <source>
        <dbReference type="RuleBase" id="RU004301"/>
    </source>
</evidence>
<reference evidence="8" key="2">
    <citation type="submission" date="2020-10" db="EMBL/GenBank/DDBJ databases">
        <authorList>
            <person name="Palmer J.M."/>
        </authorList>
    </citation>
    <scope>NUCLEOTIDE SEQUENCE</scope>
    <source>
        <strain evidence="8">UCD 2041</strain>
    </source>
</reference>
<evidence type="ECO:0000256" key="4">
    <source>
        <dbReference type="ARBA" id="ARBA00023212"/>
    </source>
</evidence>
<organism evidence="9 10">
    <name type="scientific">Dekkera bruxellensis</name>
    <name type="common">Brettanomyces custersii</name>
    <dbReference type="NCBI Taxonomy" id="5007"/>
    <lineage>
        <taxon>Eukaryota</taxon>
        <taxon>Fungi</taxon>
        <taxon>Dikarya</taxon>
        <taxon>Ascomycota</taxon>
        <taxon>Saccharomycotina</taxon>
        <taxon>Pichiomycetes</taxon>
        <taxon>Pichiales</taxon>
        <taxon>Pichiaceae</taxon>
        <taxon>Brettanomyces</taxon>
    </lineage>
</organism>
<keyword evidence="10" id="KW-1185">Reference proteome</keyword>
<dbReference type="AlphaFoldDB" id="A0A7D9D1B1"/>
<reference evidence="9 10" key="1">
    <citation type="submission" date="2019-07" db="EMBL/GenBank/DDBJ databases">
        <authorList>
            <person name="Friedrich A."/>
            <person name="Schacherer J."/>
        </authorList>
    </citation>
    <scope>NUCLEOTIDE SEQUENCE [LARGE SCALE GENOMIC DNA]</scope>
</reference>
<gene>
    <name evidence="9" type="primary">ARC15</name>
    <name evidence="8" type="ORF">BRETT_005055</name>
    <name evidence="9" type="ORF">DEBR0S6_00320G</name>
</gene>
<dbReference type="GO" id="GO:0005885">
    <property type="term" value="C:Arp2/3 protein complex"/>
    <property type="evidence" value="ECO:0007669"/>
    <property type="project" value="InterPro"/>
</dbReference>
<evidence type="ECO:0000256" key="5">
    <source>
        <dbReference type="ARBA" id="ARBA00040214"/>
    </source>
</evidence>
<comment type="function">
    <text evidence="7">Functions as component of the Arp2/3 complex which is involved in regulation of actin polymerization and together with an activating nucleation-promoting factor (NPF) mediates the formation of branched actin networks. Arp2/3 complex plays a critical role in the control of cell morphogenesis via the modulation of cell polarity development.</text>
</comment>
<name>A0A7D9D1B1_DEKBR</name>
<evidence type="ECO:0000313" key="10">
    <source>
        <dbReference type="Proteomes" id="UP000478008"/>
    </source>
</evidence>
<dbReference type="InterPro" id="IPR036743">
    <property type="entry name" value="ARPC5_sf"/>
</dbReference>
<dbReference type="EMBL" id="CABFWN010000006">
    <property type="protein sequence ID" value="VUG19810.1"/>
    <property type="molecule type" value="Genomic_DNA"/>
</dbReference>
<dbReference type="Proteomes" id="UP000478008">
    <property type="component" value="Unassembled WGS sequence"/>
</dbReference>
<dbReference type="GO" id="GO:0030833">
    <property type="term" value="P:regulation of actin filament polymerization"/>
    <property type="evidence" value="ECO:0007669"/>
    <property type="project" value="InterPro"/>
</dbReference>
<sequence length="151" mass="16478">MDEYDWRSIDVDQYDPEKQFVPDDLGLPKYTLEDIQPSIQLMRQCTASGDTIQGIKAAVQSPPYGAANEVKSAYLQAALDVLSTSKQSTASSVISKLSQDEQDVLVKLVFALMDTKAGQKVGGSLLGWLNKVVEASGEGSLVRYLSDPYKL</sequence>
<comment type="function">
    <text evidence="6">Functions as a component of the Arp2/3 complex which is involved in regulation of actin polymerization and together with an activating nucleation-promoting factor (NPF) mediates the formation of branched actin networks.</text>
</comment>
<reference evidence="8" key="3">
    <citation type="journal article" name="BMC Genomics">
        <title>New genome assemblies reveal patterns of domestication and adaptation across Brettanomyces (Dekkera) species.</title>
        <authorList>
            <person name="Roach M.J."/>
            <person name="Borneman A.R."/>
        </authorList>
    </citation>
    <scope>NUCLEOTIDE SEQUENCE</scope>
    <source>
        <strain evidence="8">UCD 2041</strain>
    </source>
</reference>
<dbReference type="GO" id="GO:0044396">
    <property type="term" value="P:actin cortical patch organization"/>
    <property type="evidence" value="ECO:0007669"/>
    <property type="project" value="UniProtKB-ARBA"/>
</dbReference>
<dbReference type="PANTHER" id="PTHR12644">
    <property type="entry name" value="ARP2/3 COMPLEX 16 KD SUBUNIT P16-ARC"/>
    <property type="match status" value="1"/>
</dbReference>
<dbReference type="OrthoDB" id="195498at2759"/>
<evidence type="ECO:0000313" key="9">
    <source>
        <dbReference type="EMBL" id="VUG19810.1"/>
    </source>
</evidence>
<keyword evidence="4 7" id="KW-0206">Cytoskeleton</keyword>
<dbReference type="SUPFAM" id="SSF69103">
    <property type="entry name" value="Arp2/3 complex 16 kDa subunit ARPC5"/>
    <property type="match status" value="1"/>
</dbReference>
<dbReference type="EMBL" id="CP063135">
    <property type="protein sequence ID" value="QOU20399.1"/>
    <property type="molecule type" value="Genomic_DNA"/>
</dbReference>